<organism evidence="2 3">
    <name type="scientific">Shewanella colwelliana</name>
    <name type="common">Alteromonas colwelliana</name>
    <dbReference type="NCBI Taxonomy" id="23"/>
    <lineage>
        <taxon>Bacteria</taxon>
        <taxon>Pseudomonadati</taxon>
        <taxon>Pseudomonadota</taxon>
        <taxon>Gammaproteobacteria</taxon>
        <taxon>Alteromonadales</taxon>
        <taxon>Shewanellaceae</taxon>
        <taxon>Shewanella</taxon>
    </lineage>
</organism>
<dbReference type="AlphaFoldDB" id="A0A1E5IWH2"/>
<evidence type="ECO:0000313" key="3">
    <source>
        <dbReference type="Proteomes" id="UP000095230"/>
    </source>
</evidence>
<dbReference type="GO" id="GO:0046872">
    <property type="term" value="F:metal ion binding"/>
    <property type="evidence" value="ECO:0007669"/>
    <property type="project" value="InterPro"/>
</dbReference>
<sequence>MRPFVVKLCGIKLCSINSCLLLSFFLILLICGGCQQTKMTFTPVQSPEPPSFKPLINAPIVESSDSSLVEHHLVPQVSVLDPFHLLHILPGRLSTLNRIHLVAVSPNQPYQDADILAKAFTEKGLWLANKPSAKTPFNCIESFNSQVSLHSVTLTLACPDDQLETALSLLVDIWSTDSFSDLDIAKLRRQLALDKHINAFNGNEIEKLWAEKILGQTHPYNGALNNEAQQKTLTHQSLEKIAHQAGIQSQWHLIIERDASIEPQQKTVIAAQMKRLPVPSSFSEPKLDSFKPYGKTLYVIDAPGSVQTQVRLGYHLPLQAHSSDSGQIDSTFSCELLSRWLGRSFSGRLYYDLRERRGLTYGIYGRCFDNPMATILKYYGSTQLQHTGAFIKGILDHLQLAQTELAEDDEVKALADYYQNQFNLMFDDPAHRTARYIQLLSKQQDWQAIVNQQAQWQRLNSLTLQQAAQQVFHAPPVMVIRGDLDKIKPDLQEKLPDWHIVTP</sequence>
<dbReference type="InterPro" id="IPR011249">
    <property type="entry name" value="Metalloenz_LuxS/M16"/>
</dbReference>
<reference evidence="2 3" key="1">
    <citation type="submission" date="2016-07" db="EMBL/GenBank/DDBJ databases">
        <title>Whole-genome of two Shewanella species isolated from a digestive organ of sea cucumber Apostichopus japonicus Selenka 1867.</title>
        <authorList>
            <person name="Hong H.-H."/>
            <person name="Choi H."/>
            <person name="Cheon S."/>
            <person name="Oh J.-S."/>
            <person name="Lee H.-G."/>
            <person name="Park C."/>
        </authorList>
    </citation>
    <scope>NUCLEOTIDE SEQUENCE [LARGE SCALE GENOMIC DNA]</scope>
    <source>
        <strain evidence="2 3">CSB03KR</strain>
    </source>
</reference>
<dbReference type="EMBL" id="MCBT01000013">
    <property type="protein sequence ID" value="OEG74902.1"/>
    <property type="molecule type" value="Genomic_DNA"/>
</dbReference>
<dbReference type="Gene3D" id="3.30.830.10">
    <property type="entry name" value="Metalloenzyme, LuxS/M16 peptidase-like"/>
    <property type="match status" value="1"/>
</dbReference>
<dbReference type="STRING" id="23.BEL05_12035"/>
<evidence type="ECO:0000313" key="2">
    <source>
        <dbReference type="EMBL" id="OEG74902.1"/>
    </source>
</evidence>
<proteinExistence type="predicted"/>
<accession>A0A1E5IWH2</accession>
<dbReference type="InterPro" id="IPR007863">
    <property type="entry name" value="Peptidase_M16_C"/>
</dbReference>
<evidence type="ECO:0000259" key="1">
    <source>
        <dbReference type="Pfam" id="PF05193"/>
    </source>
</evidence>
<name>A0A1E5IWH2_SHECO</name>
<protein>
    <recommendedName>
        <fullName evidence="1">Peptidase M16 C-terminal domain-containing protein</fullName>
    </recommendedName>
</protein>
<feature type="domain" description="Peptidase M16 C-terminal" evidence="1">
    <location>
        <begin position="268"/>
        <end position="412"/>
    </location>
</feature>
<comment type="caution">
    <text evidence="2">The sequence shown here is derived from an EMBL/GenBank/DDBJ whole genome shotgun (WGS) entry which is preliminary data.</text>
</comment>
<dbReference type="Pfam" id="PF05193">
    <property type="entry name" value="Peptidase_M16_C"/>
    <property type="match status" value="1"/>
</dbReference>
<dbReference type="SUPFAM" id="SSF63411">
    <property type="entry name" value="LuxS/MPP-like metallohydrolase"/>
    <property type="match status" value="1"/>
</dbReference>
<dbReference type="Proteomes" id="UP000095230">
    <property type="component" value="Unassembled WGS sequence"/>
</dbReference>
<gene>
    <name evidence="2" type="ORF">BEL05_12035</name>
</gene>